<keyword evidence="3 4" id="KW-0808">Transferase</keyword>
<dbReference type="PANTHER" id="PTHR11926:SF1299">
    <property type="entry name" value="UDP-GLYCOSYLTRANSFERASE 84A3-RELATED"/>
    <property type="match status" value="1"/>
</dbReference>
<evidence type="ECO:0000313" key="7">
    <source>
        <dbReference type="Proteomes" id="UP000712281"/>
    </source>
</evidence>
<dbReference type="InterPro" id="IPR002213">
    <property type="entry name" value="UDP_glucos_trans"/>
</dbReference>
<dbReference type="InterPro" id="IPR035595">
    <property type="entry name" value="UDP_glycos_trans_CS"/>
</dbReference>
<evidence type="ECO:0000256" key="2">
    <source>
        <dbReference type="ARBA" id="ARBA00022676"/>
    </source>
</evidence>
<evidence type="ECO:0000256" key="5">
    <source>
        <dbReference type="RuleBase" id="RU362057"/>
    </source>
</evidence>
<name>A0A8S9G7V8_BRACR</name>
<dbReference type="GO" id="GO:0080043">
    <property type="term" value="F:quercetin 3-O-glucosyltransferase activity"/>
    <property type="evidence" value="ECO:0007669"/>
    <property type="project" value="TreeGrafter"/>
</dbReference>
<evidence type="ECO:0000256" key="4">
    <source>
        <dbReference type="RuleBase" id="RU003718"/>
    </source>
</evidence>
<dbReference type="PANTHER" id="PTHR11926">
    <property type="entry name" value="GLUCOSYL/GLUCURONOSYL TRANSFERASES"/>
    <property type="match status" value="1"/>
</dbReference>
<proteinExistence type="inferred from homology"/>
<dbReference type="SUPFAM" id="SSF53756">
    <property type="entry name" value="UDP-Glycosyltransferase/glycogen phosphorylase"/>
    <property type="match status" value="2"/>
</dbReference>
<organism evidence="6 7">
    <name type="scientific">Brassica cretica</name>
    <name type="common">Mustard</name>
    <dbReference type="NCBI Taxonomy" id="69181"/>
    <lineage>
        <taxon>Eukaryota</taxon>
        <taxon>Viridiplantae</taxon>
        <taxon>Streptophyta</taxon>
        <taxon>Embryophyta</taxon>
        <taxon>Tracheophyta</taxon>
        <taxon>Spermatophyta</taxon>
        <taxon>Magnoliopsida</taxon>
        <taxon>eudicotyledons</taxon>
        <taxon>Gunneridae</taxon>
        <taxon>Pentapetalae</taxon>
        <taxon>rosids</taxon>
        <taxon>malvids</taxon>
        <taxon>Brassicales</taxon>
        <taxon>Brassicaceae</taxon>
        <taxon>Brassiceae</taxon>
        <taxon>Brassica</taxon>
    </lineage>
</organism>
<evidence type="ECO:0000256" key="3">
    <source>
        <dbReference type="ARBA" id="ARBA00022679"/>
    </source>
</evidence>
<evidence type="ECO:0000256" key="1">
    <source>
        <dbReference type="ARBA" id="ARBA00009995"/>
    </source>
</evidence>
<dbReference type="FunFam" id="3.40.50.2000:FF:000019">
    <property type="entry name" value="Glycosyltransferase"/>
    <property type="match status" value="1"/>
</dbReference>
<gene>
    <name evidence="6" type="ORF">F2Q68_00030597</name>
</gene>
<dbReference type="AlphaFoldDB" id="A0A8S9G7V8"/>
<dbReference type="PROSITE" id="PS00375">
    <property type="entry name" value="UDPGT"/>
    <property type="match status" value="1"/>
</dbReference>
<dbReference type="CDD" id="cd03784">
    <property type="entry name" value="GT1_Gtf-like"/>
    <property type="match status" value="1"/>
</dbReference>
<dbReference type="Proteomes" id="UP000712281">
    <property type="component" value="Unassembled WGS sequence"/>
</dbReference>
<accession>A0A8S9G7V8</accession>
<evidence type="ECO:0000313" key="6">
    <source>
        <dbReference type="EMBL" id="KAF2540576.1"/>
    </source>
</evidence>
<dbReference type="GO" id="GO:0080044">
    <property type="term" value="F:quercetin 7-O-glucosyltransferase activity"/>
    <property type="evidence" value="ECO:0007669"/>
    <property type="project" value="TreeGrafter"/>
</dbReference>
<dbReference type="Gene3D" id="3.40.50.2000">
    <property type="entry name" value="Glycogen Phosphorylase B"/>
    <property type="match status" value="4"/>
</dbReference>
<dbReference type="EMBL" id="QGKW02002005">
    <property type="protein sequence ID" value="KAF2540576.1"/>
    <property type="molecule type" value="Genomic_DNA"/>
</dbReference>
<keyword evidence="2 4" id="KW-0328">Glycosyltransferase</keyword>
<dbReference type="Pfam" id="PF00201">
    <property type="entry name" value="UDPGT"/>
    <property type="match status" value="1"/>
</dbReference>
<comment type="caution">
    <text evidence="6">The sequence shown here is derived from an EMBL/GenBank/DDBJ whole genome shotgun (WGS) entry which is preliminary data.</text>
</comment>
<dbReference type="EC" id="2.4.1.-" evidence="5"/>
<sequence>MPLVLKHDEIPSFLHPSSPFSSFADIILQQIERLPTTSSVLIDTFEELERDIIDHMSQVCPEVIINPIGPLFMMAKTTSSDIKGDISDSANQCMDWLDSKEPSSIVYISFGTIVHLKQEQIDEIAHGLLNSGLSFLWVVRPPMEGLSLAPHVLPQELEDKGMIVEWCAQERVLAHPAVACFLSHCGWNSTVEALSSGVPIVCLPRWGDQVTNAVYLVDVFKAGVRLGRGEADEKIVSREVVAEKLLEATVGEKAVELRENARRWKKEAEATVGYGGSSDKNFGEFVDKLDKKQPVRCIINNAFVPWVCDVADELQIPSSVLWVQSCACLTAYYYNQNQLAKFPTKTEPEINVEVPFMPLVLKHDEIPSFLHPSCRYSIFADLFLQQIKRLPKTSSVLIDTFEELERDIIDHMSQLCPEVIINPIGPLFMMANTTSSDIKGDISDSANQCMEWLDSKEPSSIVYISFGTVVHVKQEQIDEIAHGLLNSGLSFLWVVRPPTEGLRSWKMNMAICTIDQLQNFDLKVKSKMIFYV</sequence>
<reference evidence="6" key="1">
    <citation type="submission" date="2019-12" db="EMBL/GenBank/DDBJ databases">
        <title>Genome sequencing and annotation of Brassica cretica.</title>
        <authorList>
            <person name="Studholme D.J."/>
            <person name="Sarris P.F."/>
        </authorList>
    </citation>
    <scope>NUCLEOTIDE SEQUENCE</scope>
    <source>
        <strain evidence="6">PFS-001/15</strain>
        <tissue evidence="6">Leaf</tissue>
    </source>
</reference>
<comment type="similarity">
    <text evidence="1 4">Belongs to the UDP-glycosyltransferase family.</text>
</comment>
<protein>
    <recommendedName>
        <fullName evidence="5">Glycosyltransferase</fullName>
        <ecNumber evidence="5">2.4.1.-</ecNumber>
    </recommendedName>
</protein>